<keyword evidence="1" id="KW-0812">Transmembrane</keyword>
<evidence type="ECO:0000256" key="1">
    <source>
        <dbReference type="SAM" id="Phobius"/>
    </source>
</evidence>
<feature type="transmembrane region" description="Helical" evidence="1">
    <location>
        <begin position="485"/>
        <end position="507"/>
    </location>
</feature>
<dbReference type="EMBL" id="JBAHYK010001026">
    <property type="protein sequence ID" value="KAL0569926.1"/>
    <property type="molecule type" value="Genomic_DNA"/>
</dbReference>
<reference evidence="2 3" key="1">
    <citation type="submission" date="2024-02" db="EMBL/GenBank/DDBJ databases">
        <title>A draft genome for the cacao thread blight pathogen Marasmius crinis-equi.</title>
        <authorList>
            <person name="Cohen S.P."/>
            <person name="Baruah I.K."/>
            <person name="Amoako-Attah I."/>
            <person name="Bukari Y."/>
            <person name="Meinhardt L.W."/>
            <person name="Bailey B.A."/>
        </authorList>
    </citation>
    <scope>NUCLEOTIDE SEQUENCE [LARGE SCALE GENOMIC DNA]</scope>
    <source>
        <strain evidence="2 3">GH-76</strain>
    </source>
</reference>
<dbReference type="Proteomes" id="UP001465976">
    <property type="component" value="Unassembled WGS sequence"/>
</dbReference>
<keyword evidence="3" id="KW-1185">Reference proteome</keyword>
<sequence>MPVRELGLNYYKQSSMDGKSSGCIRKFFASKIVCQDGGEGPTTCMTVSYRGDKRQEISTESLHRPGRTILIAFVANSRPLRAATVTQLQLDSGVSTRRRKYRSSYFTTDRAGWLLQGYLERLRIQLECDDNELWIDLSSGFFCRGPEGPACKLRSGGLDLEQCRPSTEFFNENTLIRYLATLDPALAVSRSVLQWLSSAWVPDSPGAIVYQPSVLSISNNIIIAVAAAARDTKAWESRSDCLGKGEMLPNGLTRFSLKDKGRWLRLVRLDWAREKVAWFAQASSIFHAHGISLEDDLSVYKLVLPKEMTGGLSKSIIKHRRRQSCPPIYLFVPSRSIEIFWSFDEDGRIPISHDLCKHLGLPTKVSVECWQCSWQPQMYKTLRDYQAAKRFDPTTTDFAREVGFDGPSWEVVLPGARPESVCGSGEDIGPPPIALHAYEVDAVAKSTPQEDVALPLGLVDSFWPDAMAEASLASPLDAFSGIRGAILSVVAHLQGLIGLLSLLPCFLRRYHTTADN</sequence>
<comment type="caution">
    <text evidence="2">The sequence shown here is derived from an EMBL/GenBank/DDBJ whole genome shotgun (WGS) entry which is preliminary data.</text>
</comment>
<organism evidence="2 3">
    <name type="scientific">Marasmius crinis-equi</name>
    <dbReference type="NCBI Taxonomy" id="585013"/>
    <lineage>
        <taxon>Eukaryota</taxon>
        <taxon>Fungi</taxon>
        <taxon>Dikarya</taxon>
        <taxon>Basidiomycota</taxon>
        <taxon>Agaricomycotina</taxon>
        <taxon>Agaricomycetes</taxon>
        <taxon>Agaricomycetidae</taxon>
        <taxon>Agaricales</taxon>
        <taxon>Marasmiineae</taxon>
        <taxon>Marasmiaceae</taxon>
        <taxon>Marasmius</taxon>
    </lineage>
</organism>
<name>A0ABR3F3V8_9AGAR</name>
<gene>
    <name evidence="2" type="ORF">V5O48_012037</name>
</gene>
<evidence type="ECO:0000313" key="3">
    <source>
        <dbReference type="Proteomes" id="UP001465976"/>
    </source>
</evidence>
<accession>A0ABR3F3V8</accession>
<evidence type="ECO:0000313" key="2">
    <source>
        <dbReference type="EMBL" id="KAL0569926.1"/>
    </source>
</evidence>
<keyword evidence="1" id="KW-1133">Transmembrane helix</keyword>
<proteinExistence type="predicted"/>
<protein>
    <submittedName>
        <fullName evidence="2">Uncharacterized protein</fullName>
    </submittedName>
</protein>
<keyword evidence="1" id="KW-0472">Membrane</keyword>